<comment type="caution">
    <text evidence="2">The sequence shown here is derived from an EMBL/GenBank/DDBJ whole genome shotgun (WGS) entry which is preliminary data.</text>
</comment>
<keyword evidence="3" id="KW-1185">Reference proteome</keyword>
<evidence type="ECO:0000313" key="2">
    <source>
        <dbReference type="EMBL" id="MBB6561902.1"/>
    </source>
</evidence>
<dbReference type="Gene3D" id="3.40.1000.10">
    <property type="entry name" value="Mog1/PsbP, alpha/beta/alpha sandwich"/>
    <property type="match status" value="1"/>
</dbReference>
<sequence>MKNWIATLCLAAGAAATAPMAWAATFEIPDAGVSFKAPEGFTELTSEEIGAKYASGRAPTFVAGNAQRTTTIALELKPQALTKDKLPQVKASFETLFDRVIPRIDWKQKKLIDMQGQQWIYLEMTSRASEADIYNIMLVTPHRGRMLVLNLNSTKGDFPAVEKELRKSLETIAVAGE</sequence>
<dbReference type="Proteomes" id="UP000575083">
    <property type="component" value="Unassembled WGS sequence"/>
</dbReference>
<dbReference type="EMBL" id="JACHLK010000010">
    <property type="protein sequence ID" value="MBB6561902.1"/>
    <property type="molecule type" value="Genomic_DNA"/>
</dbReference>
<evidence type="ECO:0000313" key="3">
    <source>
        <dbReference type="Proteomes" id="UP000575083"/>
    </source>
</evidence>
<keyword evidence="1" id="KW-0732">Signal</keyword>
<feature type="chain" id="PRO_5031206484" description="DUF1795 domain-containing protein" evidence="1">
    <location>
        <begin position="24"/>
        <end position="177"/>
    </location>
</feature>
<accession>A0A7X0UB24</accession>
<organism evidence="2 3">
    <name type="scientific">Acidovorax soli</name>
    <dbReference type="NCBI Taxonomy" id="592050"/>
    <lineage>
        <taxon>Bacteria</taxon>
        <taxon>Pseudomonadati</taxon>
        <taxon>Pseudomonadota</taxon>
        <taxon>Betaproteobacteria</taxon>
        <taxon>Burkholderiales</taxon>
        <taxon>Comamonadaceae</taxon>
        <taxon>Acidovorax</taxon>
    </lineage>
</organism>
<protein>
    <recommendedName>
        <fullName evidence="4">DUF1795 domain-containing protein</fullName>
    </recommendedName>
</protein>
<dbReference type="RefSeq" id="WP_184861411.1">
    <property type="nucleotide sequence ID" value="NZ_JACHLK010000010.1"/>
</dbReference>
<feature type="signal peptide" evidence="1">
    <location>
        <begin position="1"/>
        <end position="23"/>
    </location>
</feature>
<evidence type="ECO:0000256" key="1">
    <source>
        <dbReference type="SAM" id="SignalP"/>
    </source>
</evidence>
<evidence type="ECO:0008006" key="4">
    <source>
        <dbReference type="Google" id="ProtNLM"/>
    </source>
</evidence>
<reference evidence="2 3" key="1">
    <citation type="submission" date="2020-08" db="EMBL/GenBank/DDBJ databases">
        <title>Functional genomics of gut bacteria from endangered species of beetles.</title>
        <authorList>
            <person name="Carlos-Shanley C."/>
        </authorList>
    </citation>
    <scope>NUCLEOTIDE SEQUENCE [LARGE SCALE GENOMIC DNA]</scope>
    <source>
        <strain evidence="2 3">S00198</strain>
    </source>
</reference>
<proteinExistence type="predicted"/>
<dbReference type="AlphaFoldDB" id="A0A7X0UB24"/>
<gene>
    <name evidence="2" type="ORF">HNP48_004604</name>
</gene>
<name>A0A7X0UB24_9BURK</name>